<evidence type="ECO:0000313" key="1">
    <source>
        <dbReference type="EMBL" id="AIL63491.1"/>
    </source>
</evidence>
<dbReference type="Proteomes" id="UP000028931">
    <property type="component" value="Chromosome"/>
</dbReference>
<evidence type="ECO:0000313" key="2">
    <source>
        <dbReference type="Proteomes" id="UP000028931"/>
    </source>
</evidence>
<sequence>MYPQELNKNFVATLVCLADPEHPIPVRVSWHRSSSKKKNRKKSGHLESPLAASILQDIGLDDSEDIDVEELGPAKTIEQGTHALFANVDSGWLQLSANASSRPVKLAFVFIEQIADRIHFNVGSLAQGLYFGQQIDSSRNGFLGFYSSVGDEVFWKIEPAGFYEGFGDQRPAFFLRDRKGYTVKAQSEEGVTYLSTGGNGSPLLFTLDDYELIEFPA</sequence>
<dbReference type="AlphaFoldDB" id="A0A077FJK6"/>
<proteinExistence type="predicted"/>
<dbReference type="RefSeq" id="WP_038614497.1">
    <property type="nucleotide sequence ID" value="NZ_CP009048.1"/>
</dbReference>
<reference evidence="1 2" key="1">
    <citation type="submission" date="2014-07" db="EMBL/GenBank/DDBJ databases">
        <authorList>
            <person name="Lee K."/>
            <person name="Lim J.Y."/>
            <person name="Hwang I."/>
        </authorList>
    </citation>
    <scope>NUCLEOTIDE SEQUENCE [LARGE SCALE GENOMIC DNA]</scope>
    <source>
        <strain evidence="1 2">KL28</strain>
    </source>
</reference>
<accession>A0A077FJK6</accession>
<name>A0A077FJK6_9PSED</name>
<dbReference type="KEGG" id="palk:PSAKL28_43470"/>
<protein>
    <submittedName>
        <fullName evidence="1">Uncharacterized protein</fullName>
    </submittedName>
</protein>
<dbReference type="EMBL" id="CP009048">
    <property type="protein sequence ID" value="AIL63491.1"/>
    <property type="molecule type" value="Genomic_DNA"/>
</dbReference>
<dbReference type="OrthoDB" id="7024498at2"/>
<gene>
    <name evidence="1" type="ORF">PSAKL28_43470</name>
</gene>
<organism evidence="1 2">
    <name type="scientific">Pseudomonas alkylphenolica</name>
    <dbReference type="NCBI Taxonomy" id="237609"/>
    <lineage>
        <taxon>Bacteria</taxon>
        <taxon>Pseudomonadati</taxon>
        <taxon>Pseudomonadota</taxon>
        <taxon>Gammaproteobacteria</taxon>
        <taxon>Pseudomonadales</taxon>
        <taxon>Pseudomonadaceae</taxon>
        <taxon>Pseudomonas</taxon>
    </lineage>
</organism>
<dbReference type="HOGENOM" id="CLU_1271381_0_0_6"/>